<sequence>MFCLTTFTFLDCNHPPAQAILDALSRLPSLASVDFSRTPINTLTPSFAFVALENLSIKSGWKLVSVSGGQPYDIVTRKARAPLDPYTRLSQSLSRRTAELTFSRSFITTNLAFLERVEIEGALFPFGILPTTHFPRLHTLVFYGRPPISQTTPLITLFGGMHALRDLQFRWTARLVDRHDRYIYVPPSLVLPPRATLPALRSLTLSNLAPERDHILHCLPTTLVRLHLPTILEDGEPGASLQTAVNVGLTPAGAAAVARCGCAALRELRMTLADMPAPRLISALAAAFPGLQVLELGQAWYGARDTGLMHSEVRRANSLHVYSR</sequence>
<name>A0A165NRY8_9AGAM</name>
<protein>
    <recommendedName>
        <fullName evidence="3">F-box domain-containing protein</fullName>
    </recommendedName>
</protein>
<dbReference type="InterPro" id="IPR032675">
    <property type="entry name" value="LRR_dom_sf"/>
</dbReference>
<organism evidence="1 2">
    <name type="scientific">Neolentinus lepideus HHB14362 ss-1</name>
    <dbReference type="NCBI Taxonomy" id="1314782"/>
    <lineage>
        <taxon>Eukaryota</taxon>
        <taxon>Fungi</taxon>
        <taxon>Dikarya</taxon>
        <taxon>Basidiomycota</taxon>
        <taxon>Agaricomycotina</taxon>
        <taxon>Agaricomycetes</taxon>
        <taxon>Gloeophyllales</taxon>
        <taxon>Gloeophyllaceae</taxon>
        <taxon>Neolentinus</taxon>
    </lineage>
</organism>
<accession>A0A165NRY8</accession>
<dbReference type="STRING" id="1314782.A0A165NRY8"/>
<dbReference type="OrthoDB" id="2747524at2759"/>
<gene>
    <name evidence="1" type="ORF">NEOLEDRAFT_1141212</name>
</gene>
<dbReference type="InParanoid" id="A0A165NRY8"/>
<evidence type="ECO:0000313" key="1">
    <source>
        <dbReference type="EMBL" id="KZT20019.1"/>
    </source>
</evidence>
<evidence type="ECO:0008006" key="3">
    <source>
        <dbReference type="Google" id="ProtNLM"/>
    </source>
</evidence>
<proteinExistence type="predicted"/>
<keyword evidence="2" id="KW-1185">Reference proteome</keyword>
<dbReference type="Proteomes" id="UP000076761">
    <property type="component" value="Unassembled WGS sequence"/>
</dbReference>
<dbReference type="Gene3D" id="3.80.10.10">
    <property type="entry name" value="Ribonuclease Inhibitor"/>
    <property type="match status" value="1"/>
</dbReference>
<reference evidence="1 2" key="1">
    <citation type="journal article" date="2016" name="Mol. Biol. Evol.">
        <title>Comparative Genomics of Early-Diverging Mushroom-Forming Fungi Provides Insights into the Origins of Lignocellulose Decay Capabilities.</title>
        <authorList>
            <person name="Nagy L.G."/>
            <person name="Riley R."/>
            <person name="Tritt A."/>
            <person name="Adam C."/>
            <person name="Daum C."/>
            <person name="Floudas D."/>
            <person name="Sun H."/>
            <person name="Yadav J.S."/>
            <person name="Pangilinan J."/>
            <person name="Larsson K.H."/>
            <person name="Matsuura K."/>
            <person name="Barry K."/>
            <person name="Labutti K."/>
            <person name="Kuo R."/>
            <person name="Ohm R.A."/>
            <person name="Bhattacharya S.S."/>
            <person name="Shirouzu T."/>
            <person name="Yoshinaga Y."/>
            <person name="Martin F.M."/>
            <person name="Grigoriev I.V."/>
            <person name="Hibbett D.S."/>
        </authorList>
    </citation>
    <scope>NUCLEOTIDE SEQUENCE [LARGE SCALE GENOMIC DNA]</scope>
    <source>
        <strain evidence="1 2">HHB14362 ss-1</strain>
    </source>
</reference>
<dbReference type="AlphaFoldDB" id="A0A165NRY8"/>
<dbReference type="EMBL" id="KV425627">
    <property type="protein sequence ID" value="KZT20019.1"/>
    <property type="molecule type" value="Genomic_DNA"/>
</dbReference>
<dbReference type="SUPFAM" id="SSF52047">
    <property type="entry name" value="RNI-like"/>
    <property type="match status" value="1"/>
</dbReference>
<evidence type="ECO:0000313" key="2">
    <source>
        <dbReference type="Proteomes" id="UP000076761"/>
    </source>
</evidence>